<organism evidence="1 2">
    <name type="scientific">Panagrolaimus davidi</name>
    <dbReference type="NCBI Taxonomy" id="227884"/>
    <lineage>
        <taxon>Eukaryota</taxon>
        <taxon>Metazoa</taxon>
        <taxon>Ecdysozoa</taxon>
        <taxon>Nematoda</taxon>
        <taxon>Chromadorea</taxon>
        <taxon>Rhabditida</taxon>
        <taxon>Tylenchina</taxon>
        <taxon>Panagrolaimomorpha</taxon>
        <taxon>Panagrolaimoidea</taxon>
        <taxon>Panagrolaimidae</taxon>
        <taxon>Panagrolaimus</taxon>
    </lineage>
</organism>
<dbReference type="Proteomes" id="UP000887578">
    <property type="component" value="Unplaced"/>
</dbReference>
<keyword evidence="1" id="KW-1185">Reference proteome</keyword>
<evidence type="ECO:0000313" key="2">
    <source>
        <dbReference type="WBParaSite" id="PDA_v2.g3952.t1"/>
    </source>
</evidence>
<reference evidence="2" key="1">
    <citation type="submission" date="2022-11" db="UniProtKB">
        <authorList>
            <consortium name="WormBaseParasite"/>
        </authorList>
    </citation>
    <scope>IDENTIFICATION</scope>
</reference>
<protein>
    <submittedName>
        <fullName evidence="2">Uncharacterized protein</fullName>
    </submittedName>
</protein>
<accession>A0A914QL52</accession>
<name>A0A914QL52_9BILA</name>
<dbReference type="AlphaFoldDB" id="A0A914QL52"/>
<sequence>MIKQPKMILQNSFEFSKILDNIQFLGKPINSSKNVWIEYESLDGKIFKLTINLKNSFVKATLKNGTKTISGKLRLKQKFVPGNLVNVTFGSTNRLNFTIFINNEKLDYVYSGFLTSFRYGGDWRISNATTYGHKNYDPFNKTYSTDKFYVDFSKNTVPNISTNCYTNFTTTFKPQTSLNYTYYDLPPIYYAKEYSNFTINNTILGPNEMIEYEIRESLCPNSATRKIKIASFSNSTNQYYFFGSDFFNYDAKQCPFLSITIDSSIEYRCRNSTTTSYSYTSMGKGDLKNPKYLIQGPIRKYQC</sequence>
<evidence type="ECO:0000313" key="1">
    <source>
        <dbReference type="Proteomes" id="UP000887578"/>
    </source>
</evidence>
<proteinExistence type="predicted"/>
<dbReference type="WBParaSite" id="PDA_v2.g3952.t1">
    <property type="protein sequence ID" value="PDA_v2.g3952.t1"/>
    <property type="gene ID" value="PDA_v2.g3952"/>
</dbReference>